<dbReference type="AlphaFoldDB" id="K2BX01"/>
<dbReference type="EMBL" id="AMFJ01021607">
    <property type="protein sequence ID" value="EKD66699.1"/>
    <property type="molecule type" value="Genomic_DNA"/>
</dbReference>
<protein>
    <submittedName>
        <fullName evidence="1">Uncharacterized protein</fullName>
    </submittedName>
</protein>
<reference evidence="1" key="1">
    <citation type="journal article" date="2012" name="Science">
        <title>Fermentation, hydrogen, and sulfur metabolism in multiple uncultivated bacterial phyla.</title>
        <authorList>
            <person name="Wrighton K.C."/>
            <person name="Thomas B.C."/>
            <person name="Sharon I."/>
            <person name="Miller C.S."/>
            <person name="Castelle C.J."/>
            <person name="VerBerkmoes N.C."/>
            <person name="Wilkins M.J."/>
            <person name="Hettich R.L."/>
            <person name="Lipton M.S."/>
            <person name="Williams K.H."/>
            <person name="Long P.E."/>
            <person name="Banfield J.F."/>
        </authorList>
    </citation>
    <scope>NUCLEOTIDE SEQUENCE [LARGE SCALE GENOMIC DNA]</scope>
</reference>
<comment type="caution">
    <text evidence="1">The sequence shown here is derived from an EMBL/GenBank/DDBJ whole genome shotgun (WGS) entry which is preliminary data.</text>
</comment>
<accession>K2BX01</accession>
<name>K2BX01_9BACT</name>
<proteinExistence type="predicted"/>
<evidence type="ECO:0000313" key="1">
    <source>
        <dbReference type="EMBL" id="EKD66699.1"/>
    </source>
</evidence>
<organism evidence="1">
    <name type="scientific">uncultured bacterium</name>
    <name type="common">gcode 4</name>
    <dbReference type="NCBI Taxonomy" id="1234023"/>
    <lineage>
        <taxon>Bacteria</taxon>
        <taxon>environmental samples</taxon>
    </lineage>
</organism>
<gene>
    <name evidence="1" type="ORF">ACD_49C00021G0014</name>
</gene>
<sequence length="55" mass="6526">MWNWLGFRHELELTENRFVILATQACGECGKNCEIETQESCEAFRKRVEELTYVN</sequence>